<proteinExistence type="predicted"/>
<sequence length="107" mass="12827">MTTTQLIKHYGFFQDDFKLYRYEASQNIEDKLISFLDAKYNIIIRIYGDEKAYEVQFGYRNERPKSIFQQIEKRSVLKILAIHDALEKWYMDAIQLGKGVNCYKEIN</sequence>
<organism evidence="1 2">
    <name type="scientific">Rhizosphaericola mali</name>
    <dbReference type="NCBI Taxonomy" id="2545455"/>
    <lineage>
        <taxon>Bacteria</taxon>
        <taxon>Pseudomonadati</taxon>
        <taxon>Bacteroidota</taxon>
        <taxon>Chitinophagia</taxon>
        <taxon>Chitinophagales</taxon>
        <taxon>Chitinophagaceae</taxon>
        <taxon>Rhizosphaericola</taxon>
    </lineage>
</organism>
<gene>
    <name evidence="1" type="ORF">E0W69_017360</name>
</gene>
<dbReference type="RefSeq" id="WP_131331327.1">
    <property type="nucleotide sequence ID" value="NZ_CP044016.1"/>
</dbReference>
<reference evidence="1 2" key="1">
    <citation type="submission" date="2019-09" db="EMBL/GenBank/DDBJ databases">
        <title>Complete genome sequence of Arachidicoccus sp. B3-10 isolated from apple orchard soil.</title>
        <authorList>
            <person name="Kim H.S."/>
            <person name="Han K.-I."/>
            <person name="Suh M.K."/>
            <person name="Lee K.C."/>
            <person name="Eom M.K."/>
            <person name="Kim J.-S."/>
            <person name="Kang S.W."/>
            <person name="Sin Y."/>
            <person name="Lee J.-S."/>
        </authorList>
    </citation>
    <scope>NUCLEOTIDE SEQUENCE [LARGE SCALE GENOMIC DNA]</scope>
    <source>
        <strain evidence="1 2">B3-10</strain>
    </source>
</reference>
<dbReference type="EMBL" id="CP044016">
    <property type="protein sequence ID" value="QES90345.1"/>
    <property type="molecule type" value="Genomic_DNA"/>
</dbReference>
<accession>A0A5P2G4A7</accession>
<dbReference type="KEGG" id="arac:E0W69_017360"/>
<protein>
    <submittedName>
        <fullName evidence="1">Uncharacterized protein</fullName>
    </submittedName>
</protein>
<dbReference type="Proteomes" id="UP000292424">
    <property type="component" value="Chromosome"/>
</dbReference>
<keyword evidence="2" id="KW-1185">Reference proteome</keyword>
<evidence type="ECO:0000313" key="2">
    <source>
        <dbReference type="Proteomes" id="UP000292424"/>
    </source>
</evidence>
<name>A0A5P2G4A7_9BACT</name>
<dbReference type="AlphaFoldDB" id="A0A5P2G4A7"/>
<evidence type="ECO:0000313" key="1">
    <source>
        <dbReference type="EMBL" id="QES90345.1"/>
    </source>
</evidence>